<dbReference type="EMBL" id="JACATZ010000003">
    <property type="protein sequence ID" value="NWJ47870.1"/>
    <property type="molecule type" value="Genomic_DNA"/>
</dbReference>
<name>A0A8T7M6U4_9CHLR</name>
<dbReference type="GO" id="GO:0020037">
    <property type="term" value="F:heme binding"/>
    <property type="evidence" value="ECO:0007669"/>
    <property type="project" value="InterPro"/>
</dbReference>
<dbReference type="PROSITE" id="PS51257">
    <property type="entry name" value="PROKAR_LIPOPROTEIN"/>
    <property type="match status" value="1"/>
</dbReference>
<dbReference type="RefSeq" id="WP_341471647.1">
    <property type="nucleotide sequence ID" value="NZ_CP128400.1"/>
</dbReference>
<proteinExistence type="predicted"/>
<dbReference type="SUPFAM" id="SSF46626">
    <property type="entry name" value="Cytochrome c"/>
    <property type="match status" value="1"/>
</dbReference>
<keyword evidence="5" id="KW-0732">Signal</keyword>
<keyword evidence="1 4" id="KW-0349">Heme</keyword>
<feature type="chain" id="PRO_5035783819" evidence="5">
    <location>
        <begin position="22"/>
        <end position="192"/>
    </location>
</feature>
<evidence type="ECO:0000313" key="9">
    <source>
        <dbReference type="Proteomes" id="UP000521676"/>
    </source>
</evidence>
<dbReference type="PROSITE" id="PS51007">
    <property type="entry name" value="CYTC"/>
    <property type="match status" value="1"/>
</dbReference>
<dbReference type="EMBL" id="CP128400">
    <property type="protein sequence ID" value="WJW69774.1"/>
    <property type="molecule type" value="Genomic_DNA"/>
</dbReference>
<evidence type="ECO:0000256" key="3">
    <source>
        <dbReference type="ARBA" id="ARBA00023004"/>
    </source>
</evidence>
<dbReference type="Gene3D" id="1.10.760.10">
    <property type="entry name" value="Cytochrome c-like domain"/>
    <property type="match status" value="1"/>
</dbReference>
<evidence type="ECO:0000313" key="7">
    <source>
        <dbReference type="EMBL" id="NWJ47870.1"/>
    </source>
</evidence>
<keyword evidence="2 4" id="KW-0479">Metal-binding</keyword>
<dbReference type="InterPro" id="IPR036909">
    <property type="entry name" value="Cyt_c-like_dom_sf"/>
</dbReference>
<feature type="signal peptide" evidence="5">
    <location>
        <begin position="1"/>
        <end position="21"/>
    </location>
</feature>
<evidence type="ECO:0000256" key="4">
    <source>
        <dbReference type="PROSITE-ProRule" id="PRU00433"/>
    </source>
</evidence>
<accession>A0A8T7M6U4</accession>
<reference evidence="8" key="2">
    <citation type="journal article" date="2024" name="Nature">
        <title>Anoxygenic phototroph of the Chloroflexota uses a type I reaction centre.</title>
        <authorList>
            <person name="Tsuji J.M."/>
            <person name="Shaw N.A."/>
            <person name="Nagashima S."/>
            <person name="Venkiteswaran J.J."/>
            <person name="Schiff S.L."/>
            <person name="Watanabe T."/>
            <person name="Fukui M."/>
            <person name="Hanada S."/>
            <person name="Tank M."/>
            <person name="Neufeld J.D."/>
        </authorList>
    </citation>
    <scope>NUCLEOTIDE SEQUENCE</scope>
    <source>
        <strain evidence="8">L227-S17</strain>
    </source>
</reference>
<dbReference type="Proteomes" id="UP001431572">
    <property type="component" value="Chromosome 2"/>
</dbReference>
<evidence type="ECO:0000313" key="10">
    <source>
        <dbReference type="Proteomes" id="UP001431572"/>
    </source>
</evidence>
<dbReference type="InterPro" id="IPR009056">
    <property type="entry name" value="Cyt_c-like_dom"/>
</dbReference>
<protein>
    <submittedName>
        <fullName evidence="7">Cytochrome c</fullName>
    </submittedName>
</protein>
<keyword evidence="10" id="KW-1185">Reference proteome</keyword>
<dbReference type="GO" id="GO:0046872">
    <property type="term" value="F:metal ion binding"/>
    <property type="evidence" value="ECO:0007669"/>
    <property type="project" value="UniProtKB-KW"/>
</dbReference>
<gene>
    <name evidence="7" type="ORF">HXX08_18610</name>
    <name evidence="8" type="ORF">OZ401_003404</name>
</gene>
<reference evidence="7 9" key="1">
    <citation type="submission" date="2020-06" db="EMBL/GenBank/DDBJ databases">
        <title>Anoxygenic phototrophic Chloroflexota member uses a Type I reaction center.</title>
        <authorList>
            <person name="Tsuji J.M."/>
            <person name="Shaw N.A."/>
            <person name="Nagashima S."/>
            <person name="Venkiteswaran J."/>
            <person name="Schiff S.L."/>
            <person name="Hanada S."/>
            <person name="Tank M."/>
            <person name="Neufeld J.D."/>
        </authorList>
    </citation>
    <scope>NUCLEOTIDE SEQUENCE [LARGE SCALE GENOMIC DNA]</scope>
    <source>
        <strain evidence="7">L227-S17</strain>
    </source>
</reference>
<dbReference type="Proteomes" id="UP000521676">
    <property type="component" value="Unassembled WGS sequence"/>
</dbReference>
<evidence type="ECO:0000256" key="1">
    <source>
        <dbReference type="ARBA" id="ARBA00022617"/>
    </source>
</evidence>
<keyword evidence="3 4" id="KW-0408">Iron</keyword>
<sequence length="192" mass="19795">MKRQKSINFLLAGLFCWLLLAACSDEATQTPAPTTTVSNTQAVVNITPIATTGAATATLPLLTQTTATTTTAATTTTTSTTTVAVTTATTPPVSKPTATATVAVTTISVVGSTAAERGKNLFILVGCAACHGPTAQGAYGPKIAATKLSYAEVLMQVRNPRPTTGNSMIPFRQEEVPDSQVADIYAFLQSLN</sequence>
<dbReference type="GO" id="GO:0009055">
    <property type="term" value="F:electron transfer activity"/>
    <property type="evidence" value="ECO:0007669"/>
    <property type="project" value="InterPro"/>
</dbReference>
<dbReference type="Pfam" id="PF13442">
    <property type="entry name" value="Cytochrome_CBB3"/>
    <property type="match status" value="1"/>
</dbReference>
<organism evidence="7 9">
    <name type="scientific">Candidatus Chlorohelix allophototropha</name>
    <dbReference type="NCBI Taxonomy" id="3003348"/>
    <lineage>
        <taxon>Bacteria</taxon>
        <taxon>Bacillati</taxon>
        <taxon>Chloroflexota</taxon>
        <taxon>Chloroflexia</taxon>
        <taxon>Candidatus Chloroheliales</taxon>
        <taxon>Candidatus Chloroheliaceae</taxon>
        <taxon>Candidatus Chlorohelix</taxon>
    </lineage>
</organism>
<evidence type="ECO:0000256" key="2">
    <source>
        <dbReference type="ARBA" id="ARBA00022723"/>
    </source>
</evidence>
<evidence type="ECO:0000313" key="8">
    <source>
        <dbReference type="EMBL" id="WJW69774.1"/>
    </source>
</evidence>
<evidence type="ECO:0000256" key="5">
    <source>
        <dbReference type="SAM" id="SignalP"/>
    </source>
</evidence>
<feature type="domain" description="Cytochrome c" evidence="6">
    <location>
        <begin position="113"/>
        <end position="192"/>
    </location>
</feature>
<evidence type="ECO:0000259" key="6">
    <source>
        <dbReference type="PROSITE" id="PS51007"/>
    </source>
</evidence>
<dbReference type="AlphaFoldDB" id="A0A8T7M6U4"/>